<keyword evidence="5" id="KW-0479">Metal-binding</keyword>
<evidence type="ECO:0000256" key="7">
    <source>
        <dbReference type="ARBA" id="ARBA00022842"/>
    </source>
</evidence>
<dbReference type="EMBL" id="DTBD01000083">
    <property type="protein sequence ID" value="HGQ65266.1"/>
    <property type="molecule type" value="Genomic_DNA"/>
</dbReference>
<comment type="caution">
    <text evidence="10">The sequence shown here is derived from an EMBL/GenBank/DDBJ whole genome shotgun (WGS) entry which is preliminary data.</text>
</comment>
<comment type="pathway">
    <text evidence="2">Amino-acid biosynthesis; L-serine biosynthesis; L-serine from 3-phospho-D-glycerate: step 3/3.</text>
</comment>
<evidence type="ECO:0000313" key="10">
    <source>
        <dbReference type="EMBL" id="HGQ65266.1"/>
    </source>
</evidence>
<dbReference type="GO" id="GO:0005737">
    <property type="term" value="C:cytoplasm"/>
    <property type="evidence" value="ECO:0007669"/>
    <property type="project" value="TreeGrafter"/>
</dbReference>
<dbReference type="PANTHER" id="PTHR43344">
    <property type="entry name" value="PHOSPHOSERINE PHOSPHATASE"/>
    <property type="match status" value="1"/>
</dbReference>
<evidence type="ECO:0000256" key="3">
    <source>
        <dbReference type="ARBA" id="ARBA00012640"/>
    </source>
</evidence>
<dbReference type="EMBL" id="DTCK01000040">
    <property type="protein sequence ID" value="HGQ36297.1"/>
    <property type="molecule type" value="Genomic_DNA"/>
</dbReference>
<comment type="cofactor">
    <cofactor evidence="1">
        <name>Mg(2+)</name>
        <dbReference type="ChEBI" id="CHEBI:18420"/>
    </cofactor>
</comment>
<evidence type="ECO:0000256" key="4">
    <source>
        <dbReference type="ARBA" id="ARBA00022605"/>
    </source>
</evidence>
<keyword evidence="8" id="KW-0718">Serine biosynthesis</keyword>
<evidence type="ECO:0000313" key="9">
    <source>
        <dbReference type="EMBL" id="HGQ36297.1"/>
    </source>
</evidence>
<dbReference type="PANTHER" id="PTHR43344:SF2">
    <property type="entry name" value="PHOSPHOSERINE PHOSPHATASE"/>
    <property type="match status" value="1"/>
</dbReference>
<evidence type="ECO:0000256" key="1">
    <source>
        <dbReference type="ARBA" id="ARBA00001946"/>
    </source>
</evidence>
<dbReference type="NCBIfam" id="TIGR01488">
    <property type="entry name" value="HAD-SF-IB"/>
    <property type="match status" value="1"/>
</dbReference>
<organism evidence="10">
    <name type="scientific">Ignisphaera aggregans</name>
    <dbReference type="NCBI Taxonomy" id="334771"/>
    <lineage>
        <taxon>Archaea</taxon>
        <taxon>Thermoproteota</taxon>
        <taxon>Thermoprotei</taxon>
        <taxon>Desulfurococcales</taxon>
        <taxon>Desulfurococcaceae</taxon>
        <taxon>Ignisphaera</taxon>
    </lineage>
</organism>
<evidence type="ECO:0000256" key="8">
    <source>
        <dbReference type="ARBA" id="ARBA00023299"/>
    </source>
</evidence>
<protein>
    <recommendedName>
        <fullName evidence="3">phosphoserine phosphatase</fullName>
        <ecNumber evidence="3">3.1.3.3</ecNumber>
    </recommendedName>
</protein>
<dbReference type="InterPro" id="IPR050582">
    <property type="entry name" value="HAD-like_SerB"/>
</dbReference>
<evidence type="ECO:0000256" key="2">
    <source>
        <dbReference type="ARBA" id="ARBA00005135"/>
    </source>
</evidence>
<evidence type="ECO:0000256" key="5">
    <source>
        <dbReference type="ARBA" id="ARBA00022723"/>
    </source>
</evidence>
<dbReference type="Gene3D" id="3.40.50.1000">
    <property type="entry name" value="HAD superfamily/HAD-like"/>
    <property type="match status" value="1"/>
</dbReference>
<dbReference type="GO" id="GO:0036424">
    <property type="term" value="F:L-phosphoserine phosphatase activity"/>
    <property type="evidence" value="ECO:0007669"/>
    <property type="project" value="TreeGrafter"/>
</dbReference>
<name>A0A7C4NNF0_9CREN</name>
<accession>A0A7C4NNF0</accession>
<keyword evidence="6" id="KW-0378">Hydrolase</keyword>
<sequence>MNIYAFDVDGTLTPIKSSWWFAKVALGLDDRSRSYASYFFNGLISYEEWVFLELQLFKGLNVSTFKHIMKAIPWRYGIEELIDFRHSKPMDFFIAVTGGFGFLGKRAVDELGFDDYIGVELEVKDNILTGSPISYPDFHGKGTALLDYLYVRGIEFDKLLCIGDNVNDIDMFKCCDTSIAFCPSNGLSKNDVNVYIPSCNIRKLVNLLRTISR</sequence>
<dbReference type="InterPro" id="IPR036412">
    <property type="entry name" value="HAD-like_sf"/>
</dbReference>
<evidence type="ECO:0000256" key="6">
    <source>
        <dbReference type="ARBA" id="ARBA00022801"/>
    </source>
</evidence>
<dbReference type="GO" id="GO:0006564">
    <property type="term" value="P:L-serine biosynthetic process"/>
    <property type="evidence" value="ECO:0007669"/>
    <property type="project" value="UniProtKB-KW"/>
</dbReference>
<gene>
    <name evidence="10" type="ORF">ENU08_08500</name>
    <name evidence="9" type="ORF">ENU41_06440</name>
</gene>
<keyword evidence="7" id="KW-0460">Magnesium</keyword>
<dbReference type="Pfam" id="PF12710">
    <property type="entry name" value="HAD"/>
    <property type="match status" value="1"/>
</dbReference>
<dbReference type="AlphaFoldDB" id="A0A7C4NNF0"/>
<dbReference type="SUPFAM" id="SSF56784">
    <property type="entry name" value="HAD-like"/>
    <property type="match status" value="1"/>
</dbReference>
<keyword evidence="4" id="KW-0028">Amino-acid biosynthesis</keyword>
<proteinExistence type="predicted"/>
<reference evidence="10" key="1">
    <citation type="journal article" date="2020" name="mSystems">
        <title>Genome- and Community-Level Interaction Insights into Carbon Utilization and Element Cycling Functions of Hydrothermarchaeota in Hydrothermal Sediment.</title>
        <authorList>
            <person name="Zhou Z."/>
            <person name="Liu Y."/>
            <person name="Xu W."/>
            <person name="Pan J."/>
            <person name="Luo Z.H."/>
            <person name="Li M."/>
        </authorList>
    </citation>
    <scope>NUCLEOTIDE SEQUENCE [LARGE SCALE GENOMIC DNA]</scope>
    <source>
        <strain evidence="10">SpSt-637</strain>
        <strain evidence="9">SpSt-667</strain>
    </source>
</reference>
<dbReference type="EC" id="3.1.3.3" evidence="3"/>
<dbReference type="InterPro" id="IPR023214">
    <property type="entry name" value="HAD_sf"/>
</dbReference>
<dbReference type="GO" id="GO:0000287">
    <property type="term" value="F:magnesium ion binding"/>
    <property type="evidence" value="ECO:0007669"/>
    <property type="project" value="TreeGrafter"/>
</dbReference>